<dbReference type="Pfam" id="PF01255">
    <property type="entry name" value="Prenyltransf"/>
    <property type="match status" value="1"/>
</dbReference>
<accession>A0A6V7RN19</accession>
<dbReference type="Proteomes" id="UP000589351">
    <property type="component" value="Unassembled WGS sequence"/>
</dbReference>
<dbReference type="Gene3D" id="3.40.1180.10">
    <property type="entry name" value="Decaprenyl diphosphate synthase-like"/>
    <property type="match status" value="1"/>
</dbReference>
<feature type="binding site" evidence="2">
    <location>
        <begin position="69"/>
        <end position="71"/>
    </location>
    <ligand>
        <name>substrate</name>
    </ligand>
</feature>
<feature type="binding site" evidence="2">
    <location>
        <position position="24"/>
    </location>
    <ligand>
        <name>Mg(2+)</name>
        <dbReference type="ChEBI" id="CHEBI:18420"/>
    </ligand>
</feature>
<comment type="subunit">
    <text evidence="2">Homodimer.</text>
</comment>
<dbReference type="GO" id="GO:0016094">
    <property type="term" value="P:polyprenol biosynthetic process"/>
    <property type="evidence" value="ECO:0007669"/>
    <property type="project" value="TreeGrafter"/>
</dbReference>
<dbReference type="FunFam" id="3.40.1180.10:FF:000001">
    <property type="entry name" value="(2E,6E)-farnesyl-diphosphate-specific ditrans,polycis-undecaprenyl-diphosphate synthase"/>
    <property type="match status" value="1"/>
</dbReference>
<dbReference type="CDD" id="cd00475">
    <property type="entry name" value="Cis_IPPS"/>
    <property type="match status" value="1"/>
</dbReference>
<comment type="caution">
    <text evidence="3">The sequence shown here is derived from an EMBL/GenBank/DDBJ whole genome shotgun (WGS) entry which is preliminary data.</text>
</comment>
<feature type="binding site" evidence="2">
    <location>
        <position position="75"/>
    </location>
    <ligand>
        <name>substrate</name>
    </ligand>
</feature>
<dbReference type="GO" id="GO:0030145">
    <property type="term" value="F:manganese ion binding"/>
    <property type="evidence" value="ECO:0007669"/>
    <property type="project" value="TreeGrafter"/>
</dbReference>
<dbReference type="InterPro" id="IPR018520">
    <property type="entry name" value="UPP_synth-like_CS"/>
</dbReference>
<evidence type="ECO:0000313" key="3">
    <source>
        <dbReference type="EMBL" id="CAD2079119.1"/>
    </source>
</evidence>
<feature type="binding site" evidence="2">
    <location>
        <position position="192"/>
    </location>
    <ligand>
        <name>substrate</name>
    </ligand>
</feature>
<proteinExistence type="inferred from homology"/>
<dbReference type="GO" id="GO:0000287">
    <property type="term" value="F:magnesium ion binding"/>
    <property type="evidence" value="ECO:0007669"/>
    <property type="project" value="UniProtKB-UniRule"/>
</dbReference>
<keyword evidence="2" id="KW-0460">Magnesium</keyword>
<feature type="binding site" evidence="2">
    <location>
        <begin position="25"/>
        <end position="28"/>
    </location>
    <ligand>
        <name>substrate</name>
    </ligand>
</feature>
<dbReference type="SUPFAM" id="SSF64005">
    <property type="entry name" value="Undecaprenyl diphosphate synthase"/>
    <property type="match status" value="1"/>
</dbReference>
<comment type="caution">
    <text evidence="2">Lacks conserved residue(s) required for the propagation of feature annotation.</text>
</comment>
<dbReference type="PROSITE" id="PS01066">
    <property type="entry name" value="UPP_SYNTHASE"/>
    <property type="match status" value="1"/>
</dbReference>
<gene>
    <name evidence="3" type="primary">uppS</name>
    <name evidence="3" type="ORF">JEODO184_01582</name>
</gene>
<reference evidence="3 4" key="1">
    <citation type="submission" date="2020-07" db="EMBL/GenBank/DDBJ databases">
        <authorList>
            <person name="Criscuolo A."/>
        </authorList>
    </citation>
    <scope>NUCLEOTIDE SEQUENCE [LARGE SCALE GENOMIC DNA]</scope>
    <source>
        <strain evidence="3">CIP111649</strain>
    </source>
</reference>
<evidence type="ECO:0000256" key="2">
    <source>
        <dbReference type="HAMAP-Rule" id="MF_01139"/>
    </source>
</evidence>
<name>A0A6V7RN19_9STAP</name>
<keyword evidence="2" id="KW-0479">Metal-binding</keyword>
<comment type="function">
    <text evidence="2">Catalyzes the condensation of isopentenyl diphosphate (IPP) with allylic pyrophosphates generating different type of terpenoids.</text>
</comment>
<feature type="binding site" evidence="2">
    <location>
        <position position="37"/>
    </location>
    <ligand>
        <name>substrate</name>
    </ligand>
</feature>
<feature type="active site" evidence="2">
    <location>
        <position position="24"/>
    </location>
</feature>
<dbReference type="NCBIfam" id="TIGR00055">
    <property type="entry name" value="uppS"/>
    <property type="match status" value="1"/>
</dbReference>
<feature type="binding site" evidence="2">
    <location>
        <position position="73"/>
    </location>
    <ligand>
        <name>substrate</name>
    </ligand>
</feature>
<keyword evidence="1 2" id="KW-0808">Transferase</keyword>
<dbReference type="AlphaFoldDB" id="A0A6V7RN19"/>
<dbReference type="GO" id="GO:0005829">
    <property type="term" value="C:cytosol"/>
    <property type="evidence" value="ECO:0007669"/>
    <property type="project" value="TreeGrafter"/>
</dbReference>
<keyword evidence="4" id="KW-1185">Reference proteome</keyword>
<dbReference type="HAMAP" id="MF_01139">
    <property type="entry name" value="ISPT"/>
    <property type="match status" value="1"/>
</dbReference>
<organism evidence="3 4">
    <name type="scientific">Jeotgalicoccus meleagridis</name>
    <dbReference type="NCBI Taxonomy" id="2759181"/>
    <lineage>
        <taxon>Bacteria</taxon>
        <taxon>Bacillati</taxon>
        <taxon>Bacillota</taxon>
        <taxon>Bacilli</taxon>
        <taxon>Bacillales</taxon>
        <taxon>Staphylococcaceae</taxon>
        <taxon>Jeotgalicoccus</taxon>
    </lineage>
</organism>
<evidence type="ECO:0000256" key="1">
    <source>
        <dbReference type="ARBA" id="ARBA00022679"/>
    </source>
</evidence>
<feature type="binding site" evidence="2">
    <location>
        <position position="41"/>
    </location>
    <ligand>
        <name>substrate</name>
    </ligand>
</feature>
<dbReference type="InterPro" id="IPR036424">
    <property type="entry name" value="UPP_synth-like_sf"/>
</dbReference>
<feature type="binding site" evidence="2">
    <location>
        <position position="211"/>
    </location>
    <ligand>
        <name>Mg(2+)</name>
        <dbReference type="ChEBI" id="CHEBI:18420"/>
    </ligand>
</feature>
<protein>
    <recommendedName>
        <fullName evidence="2">Isoprenyl transferase</fullName>
        <ecNumber evidence="2">2.5.1.-</ecNumber>
    </recommendedName>
</protein>
<dbReference type="GO" id="GO:0008834">
    <property type="term" value="F:ditrans,polycis-undecaprenyl-diphosphate synthase [(2E,6E)-farnesyl-diphosphate specific] activity"/>
    <property type="evidence" value="ECO:0007669"/>
    <property type="project" value="TreeGrafter"/>
</dbReference>
<dbReference type="EMBL" id="CAJEWD010000008">
    <property type="protein sequence ID" value="CAD2079119.1"/>
    <property type="molecule type" value="Genomic_DNA"/>
</dbReference>
<comment type="cofactor">
    <cofactor evidence="2">
        <name>Mg(2+)</name>
        <dbReference type="ChEBI" id="CHEBI:18420"/>
    </cofactor>
    <text evidence="2">Binds 2 magnesium ions per subunit.</text>
</comment>
<dbReference type="RefSeq" id="WP_185126052.1">
    <property type="nucleotide sequence ID" value="NZ_CAJEWD010000008.1"/>
</dbReference>
<comment type="similarity">
    <text evidence="2">Belongs to the UPP synthase family.</text>
</comment>
<dbReference type="PANTHER" id="PTHR10291">
    <property type="entry name" value="DEHYDRODOLICHYL DIPHOSPHATE SYNTHASE FAMILY MEMBER"/>
    <property type="match status" value="1"/>
</dbReference>
<dbReference type="InterPro" id="IPR001441">
    <property type="entry name" value="UPP_synth-like"/>
</dbReference>
<dbReference type="NCBIfam" id="NF011405">
    <property type="entry name" value="PRK14830.1"/>
    <property type="match status" value="1"/>
</dbReference>
<sequence>MFKATKSQTVNTRPLPKHIAIIMDGNGRYAQLRGLPRIKGHYEGMQNVKSIVRHLSNLDVKYLTLYAFSTENWSRPSSEVKYLLKLPTDFLGTFLPELMEKNVKVTTIGHFNDLPKHTKKAVQTAIDRTKDNTGLNLIFALNYGARDEIQWAIKNIVKDAKAGRIDEEEIDNNLIDSYLMTNGIPDPEMIIRTSGEYRLSNFLLWQSSYSELFFSHTLWPEFSTEELDDLIYQYQKRERRFGGLKEEDGVDED</sequence>
<dbReference type="PANTHER" id="PTHR10291:SF0">
    <property type="entry name" value="DEHYDRODOLICHYL DIPHOSPHATE SYNTHASE 2"/>
    <property type="match status" value="1"/>
</dbReference>
<feature type="binding site" evidence="2">
    <location>
        <begin position="198"/>
        <end position="200"/>
    </location>
    <ligand>
        <name>substrate</name>
    </ligand>
</feature>
<dbReference type="EC" id="2.5.1.-" evidence="2"/>
<feature type="active site" description="Proton acceptor" evidence="2">
    <location>
        <position position="72"/>
    </location>
</feature>
<evidence type="ECO:0000313" key="4">
    <source>
        <dbReference type="Proteomes" id="UP000589351"/>
    </source>
</evidence>